<evidence type="ECO:0000256" key="1">
    <source>
        <dbReference type="SAM" id="MobiDB-lite"/>
    </source>
</evidence>
<dbReference type="InterPro" id="IPR007383">
    <property type="entry name" value="DUF445"/>
</dbReference>
<protein>
    <submittedName>
        <fullName evidence="3">Membrane protein</fullName>
    </submittedName>
</protein>
<dbReference type="EMBL" id="CP009247">
    <property type="protein sequence ID" value="APT88163.1"/>
    <property type="molecule type" value="Genomic_DNA"/>
</dbReference>
<proteinExistence type="predicted"/>
<feature type="transmembrane region" description="Helical" evidence="2">
    <location>
        <begin position="65"/>
        <end position="85"/>
    </location>
</feature>
<reference evidence="3 4" key="1">
    <citation type="submission" date="2014-08" db="EMBL/GenBank/DDBJ databases">
        <title>Complete genome sequence of Corynebacterium frankenforstense ST18(T) (=DSM 45800(T)), isolated from raw cow milk.</title>
        <authorList>
            <person name="Ruckert C."/>
            <person name="Albersmeier A."/>
            <person name="Winkler A."/>
            <person name="Lipski A."/>
            <person name="Kalinowski J."/>
        </authorList>
    </citation>
    <scope>NUCLEOTIDE SEQUENCE [LARGE SCALE GENOMIC DNA]</scope>
    <source>
        <strain evidence="3 4">ST18</strain>
    </source>
</reference>
<evidence type="ECO:0000313" key="4">
    <source>
        <dbReference type="Proteomes" id="UP000185434"/>
    </source>
</evidence>
<dbReference type="PANTHER" id="PTHR38442">
    <property type="entry name" value="INNER MEMBRANE PROTEIN-RELATED"/>
    <property type="match status" value="1"/>
</dbReference>
<feature type="region of interest" description="Disordered" evidence="1">
    <location>
        <begin position="1"/>
        <end position="23"/>
    </location>
</feature>
<dbReference type="KEGG" id="cfk:CFRA_01445"/>
<organism evidence="3 4">
    <name type="scientific">Corynebacterium frankenforstense DSM 45800</name>
    <dbReference type="NCBI Taxonomy" id="1437875"/>
    <lineage>
        <taxon>Bacteria</taxon>
        <taxon>Bacillati</taxon>
        <taxon>Actinomycetota</taxon>
        <taxon>Actinomycetes</taxon>
        <taxon>Mycobacteriales</taxon>
        <taxon>Corynebacteriaceae</taxon>
        <taxon>Corynebacterium</taxon>
    </lineage>
</organism>
<dbReference type="Pfam" id="PF04286">
    <property type="entry name" value="DUF445"/>
    <property type="match status" value="1"/>
</dbReference>
<dbReference type="GO" id="GO:0005886">
    <property type="term" value="C:plasma membrane"/>
    <property type="evidence" value="ECO:0007669"/>
    <property type="project" value="TreeGrafter"/>
</dbReference>
<keyword evidence="4" id="KW-1185">Reference proteome</keyword>
<name>A0A1L7CQP1_9CORY</name>
<evidence type="ECO:0000256" key="2">
    <source>
        <dbReference type="SAM" id="Phobius"/>
    </source>
</evidence>
<keyword evidence="2" id="KW-1133">Transmembrane helix</keyword>
<accession>A0A1L7CQP1</accession>
<dbReference type="STRING" id="1437875.CFRA_01445"/>
<dbReference type="PANTHER" id="PTHR38442:SF1">
    <property type="entry name" value="INNER MEMBRANE PROTEIN"/>
    <property type="match status" value="1"/>
</dbReference>
<keyword evidence="2" id="KW-0472">Membrane</keyword>
<gene>
    <name evidence="3" type="ORF">CFRA_01445</name>
</gene>
<dbReference type="AlphaFoldDB" id="A0A1L7CQP1"/>
<feature type="compositionally biased region" description="Low complexity" evidence="1">
    <location>
        <begin position="11"/>
        <end position="23"/>
    </location>
</feature>
<keyword evidence="2" id="KW-0812">Transmembrane</keyword>
<dbReference type="Proteomes" id="UP000185434">
    <property type="component" value="Chromosome"/>
</dbReference>
<evidence type="ECO:0000313" key="3">
    <source>
        <dbReference type="EMBL" id="APT88163.1"/>
    </source>
</evidence>
<dbReference type="RefSeq" id="WP_083666765.1">
    <property type="nucleotide sequence ID" value="NZ_CP009247.1"/>
</dbReference>
<sequence>MGRHELLPADTAGTEGTAGAEGAAASGSGVVAAAGTGSAGTGRAMPGPSPEVEAERRAALRRHKAFVTGLLVVAAAIFIGCAWWQAQPDGAPAWVGYVRAAAEAGMVGGLADWFAVTALFRHPMGLPIPHTALIPRKKDQLGDALSGFVGENFLNAELITEKIAAADIARRLGEWLARPESAERVSAEAGRLLGNAVAAVDPEEAREVIDRSVIQRIAEPEWGPPIGRMLAELIEEGKLDPLIDEAVGWADRAVQGSEELIVDLVDQRKPVWAPRFVNNLVGEKIYRELAKFTADVAADPAHPARQALRRRLVEFTRDLQHDPAMIARVERWKTGVMTSRPVREAAAAIWDRGSELLSEAAADPDSALRRRIAGLAREWGGRLETDPALRDSVNRRVVGAAAFLAENYSDQITGIIAETVHGWDAKEASDKIELMVGKDLQFIRLNGTVVGALAGLVIYTGSQLLFGV</sequence>